<dbReference type="Pfam" id="PF19279">
    <property type="entry name" value="YegS_C"/>
    <property type="match status" value="1"/>
</dbReference>
<gene>
    <name evidence="10" type="ORF">LI90_140</name>
</gene>
<dbReference type="RefSeq" id="WP_066883288.1">
    <property type="nucleotide sequence ID" value="NZ_LAXD01000001.1"/>
</dbReference>
<dbReference type="InterPro" id="IPR001206">
    <property type="entry name" value="Diacylglycerol_kinase_cat_dom"/>
</dbReference>
<dbReference type="PROSITE" id="PS50146">
    <property type="entry name" value="DAGK"/>
    <property type="match status" value="1"/>
</dbReference>
<dbReference type="SMART" id="SM00046">
    <property type="entry name" value="DAGKc"/>
    <property type="match status" value="1"/>
</dbReference>
<proteinExistence type="inferred from homology"/>
<dbReference type="AlphaFoldDB" id="A0A132ML05"/>
<keyword evidence="6" id="KW-0067">ATP-binding</keyword>
<keyword evidence="5 10" id="KW-0418">Kinase</keyword>
<dbReference type="EMBL" id="LAXD01000001">
    <property type="protein sequence ID" value="KWW98518.1"/>
    <property type="molecule type" value="Genomic_DNA"/>
</dbReference>
<evidence type="ECO:0000256" key="4">
    <source>
        <dbReference type="ARBA" id="ARBA00022741"/>
    </source>
</evidence>
<evidence type="ECO:0000259" key="9">
    <source>
        <dbReference type="PROSITE" id="PS50146"/>
    </source>
</evidence>
<evidence type="ECO:0000256" key="3">
    <source>
        <dbReference type="ARBA" id="ARBA00022679"/>
    </source>
</evidence>
<keyword evidence="7" id="KW-0594">Phospholipid biosynthesis</keyword>
<keyword evidence="7" id="KW-0443">Lipid metabolism</keyword>
<dbReference type="SUPFAM" id="SSF111331">
    <property type="entry name" value="NAD kinase/diacylglycerol kinase-like"/>
    <property type="match status" value="1"/>
</dbReference>
<comment type="cofactor">
    <cofactor evidence="1">
        <name>Mg(2+)</name>
        <dbReference type="ChEBI" id="CHEBI:18420"/>
    </cofactor>
</comment>
<dbReference type="GO" id="GO:0005524">
    <property type="term" value="F:ATP binding"/>
    <property type="evidence" value="ECO:0007669"/>
    <property type="project" value="UniProtKB-KW"/>
</dbReference>
<dbReference type="Gene3D" id="2.60.200.40">
    <property type="match status" value="1"/>
</dbReference>
<dbReference type="PANTHER" id="PTHR12358">
    <property type="entry name" value="SPHINGOSINE KINASE"/>
    <property type="match status" value="1"/>
</dbReference>
<dbReference type="PATRIC" id="fig|1469144.10.peg.214"/>
<dbReference type="Gene3D" id="3.40.50.10330">
    <property type="entry name" value="Probable inorganic polyphosphate/atp-NAD kinase, domain 1"/>
    <property type="match status" value="1"/>
</dbReference>
<dbReference type="InterPro" id="IPR045540">
    <property type="entry name" value="YegS/DAGK_C"/>
</dbReference>
<evidence type="ECO:0000256" key="2">
    <source>
        <dbReference type="ARBA" id="ARBA00005983"/>
    </source>
</evidence>
<evidence type="ECO:0000256" key="7">
    <source>
        <dbReference type="ARBA" id="ARBA00023209"/>
    </source>
</evidence>
<evidence type="ECO:0000256" key="1">
    <source>
        <dbReference type="ARBA" id="ARBA00001946"/>
    </source>
</evidence>
<accession>A0A132ML05</accession>
<dbReference type="GO" id="GO:0008654">
    <property type="term" value="P:phospholipid biosynthetic process"/>
    <property type="evidence" value="ECO:0007669"/>
    <property type="project" value="UniProtKB-KW"/>
</dbReference>
<evidence type="ECO:0000256" key="5">
    <source>
        <dbReference type="ARBA" id="ARBA00022777"/>
    </source>
</evidence>
<feature type="domain" description="DAGKc" evidence="9">
    <location>
        <begin position="2"/>
        <end position="132"/>
    </location>
</feature>
<dbReference type="Proteomes" id="UP000070188">
    <property type="component" value="Unassembled WGS sequence"/>
</dbReference>
<dbReference type="Pfam" id="PF00781">
    <property type="entry name" value="DAGK_cat"/>
    <property type="match status" value="1"/>
</dbReference>
<protein>
    <submittedName>
        <fullName evidence="10">Diacylglycerol kinase catalytic region</fullName>
    </submittedName>
</protein>
<name>A0A132ML05_9ACTN</name>
<keyword evidence="11" id="KW-1185">Reference proteome</keyword>
<keyword evidence="8" id="KW-1208">Phospholipid metabolism</keyword>
<reference evidence="11" key="1">
    <citation type="submission" date="2015-04" db="EMBL/GenBank/DDBJ databases">
        <title>Physiological reanalysis, assessment of diazotrophy, and genome sequences of multiple isolates of Streptomyces thermoautotrophicus.</title>
        <authorList>
            <person name="MacKellar D.C."/>
            <person name="Lieber L."/>
            <person name="Norman J."/>
            <person name="Bolger A."/>
            <person name="Tobin C."/>
            <person name="Murray J.W."/>
            <person name="Chang R."/>
            <person name="Ford T."/>
            <person name="Nguyen P.Q."/>
            <person name="Woodward J."/>
            <person name="Permingeat H."/>
            <person name="Joshi N.S."/>
            <person name="Silver P.A."/>
            <person name="Usadel B."/>
            <person name="Rutherford A.W."/>
            <person name="Friesen M."/>
            <person name="Prell J."/>
        </authorList>
    </citation>
    <scope>NUCLEOTIDE SEQUENCE [LARGE SCALE GENOMIC DNA]</scope>
    <source>
        <strain evidence="11">H1</strain>
    </source>
</reference>
<evidence type="ECO:0000256" key="6">
    <source>
        <dbReference type="ARBA" id="ARBA00022840"/>
    </source>
</evidence>
<organism evidence="10 11">
    <name type="scientific">Carbonactinospora thermoautotrophica</name>
    <dbReference type="NCBI Taxonomy" id="1469144"/>
    <lineage>
        <taxon>Bacteria</taxon>
        <taxon>Bacillati</taxon>
        <taxon>Actinomycetota</taxon>
        <taxon>Actinomycetes</taxon>
        <taxon>Kitasatosporales</taxon>
        <taxon>Carbonactinosporaceae</taxon>
        <taxon>Carbonactinospora</taxon>
    </lineage>
</organism>
<evidence type="ECO:0000256" key="8">
    <source>
        <dbReference type="ARBA" id="ARBA00023264"/>
    </source>
</evidence>
<dbReference type="STRING" id="1469144.LI90_140"/>
<dbReference type="InterPro" id="IPR050187">
    <property type="entry name" value="Lipid_Phosphate_FormReg"/>
</dbReference>
<evidence type="ECO:0000313" key="11">
    <source>
        <dbReference type="Proteomes" id="UP000070188"/>
    </source>
</evidence>
<dbReference type="InterPro" id="IPR016064">
    <property type="entry name" value="NAD/diacylglycerol_kinase_sf"/>
</dbReference>
<evidence type="ECO:0000313" key="10">
    <source>
        <dbReference type="EMBL" id="KWW98518.1"/>
    </source>
</evidence>
<sequence length="308" mass="32658">MSVEHPLLVIANPGAGPDSDGENLRVALDVLRANTDVKLLMVDEHTDLERALERRGRRRVVVAGGDGTVHQVVRVLRLRGELGDTLLGLVPVGTGNDLARTLGIPLDPARAARCVLHGTERRLDLLVDDAGGVAVNTVHVGLGAAVARTAAAFKQRLGRHAFPLGAVLGGLLHPGWHLRVEADGQVLNDYDRRVLLVGLANGSSLGGGLGTLSAAAEPDDGLADVIVSRATGPLARIGFGLGMREGSHVGREDVQVTRARVVRVYGQEFPYDADGELLGPVRARTWTVEHSVWRVLVPAEEKPADQSD</sequence>
<dbReference type="PANTHER" id="PTHR12358:SF54">
    <property type="entry name" value="SPHINGOSINE KINASE RELATED PROTEIN"/>
    <property type="match status" value="1"/>
</dbReference>
<dbReference type="GO" id="GO:0016301">
    <property type="term" value="F:kinase activity"/>
    <property type="evidence" value="ECO:0007669"/>
    <property type="project" value="UniProtKB-KW"/>
</dbReference>
<comment type="similarity">
    <text evidence="2">Belongs to the diacylglycerol/lipid kinase family.</text>
</comment>
<keyword evidence="4" id="KW-0547">Nucleotide-binding</keyword>
<dbReference type="InterPro" id="IPR017438">
    <property type="entry name" value="ATP-NAD_kinase_N"/>
</dbReference>
<keyword evidence="7" id="KW-0444">Lipid biosynthesis</keyword>
<keyword evidence="3" id="KW-0808">Transferase</keyword>
<comment type="caution">
    <text evidence="10">The sequence shown here is derived from an EMBL/GenBank/DDBJ whole genome shotgun (WGS) entry which is preliminary data.</text>
</comment>